<sequence>MNNTDRLHLIIRAIRERREALNYSQEYMAYKMQMGQNCYSKIELGNSKLTVDRLLSICLLLNLDTRDILEPQVKLEDIT</sequence>
<dbReference type="Proteomes" id="UP000244168">
    <property type="component" value="Unassembled WGS sequence"/>
</dbReference>
<keyword evidence="3" id="KW-1185">Reference proteome</keyword>
<evidence type="ECO:0000313" key="2">
    <source>
        <dbReference type="EMBL" id="PTQ96579.1"/>
    </source>
</evidence>
<dbReference type="Pfam" id="PF01381">
    <property type="entry name" value="HTH_3"/>
    <property type="match status" value="1"/>
</dbReference>
<reference evidence="2 3" key="1">
    <citation type="submission" date="2018-04" db="EMBL/GenBank/DDBJ databases">
        <title>Genomic Encyclopedia of Archaeal and Bacterial Type Strains, Phase II (KMG-II): from individual species to whole genera.</title>
        <authorList>
            <person name="Goeker M."/>
        </authorList>
    </citation>
    <scope>NUCLEOTIDE SEQUENCE [LARGE SCALE GENOMIC DNA]</scope>
    <source>
        <strain evidence="2 3">DSM 26809</strain>
    </source>
</reference>
<dbReference type="InterPro" id="IPR010982">
    <property type="entry name" value="Lambda_DNA-bd_dom_sf"/>
</dbReference>
<accession>A0A2T5J993</accession>
<dbReference type="RefSeq" id="WP_107828545.1">
    <property type="nucleotide sequence ID" value="NZ_CP160205.1"/>
</dbReference>
<evidence type="ECO:0000259" key="1">
    <source>
        <dbReference type="PROSITE" id="PS50943"/>
    </source>
</evidence>
<organism evidence="2 3">
    <name type="scientific">Mucilaginibacter yixingensis</name>
    <dbReference type="NCBI Taxonomy" id="1295612"/>
    <lineage>
        <taxon>Bacteria</taxon>
        <taxon>Pseudomonadati</taxon>
        <taxon>Bacteroidota</taxon>
        <taxon>Sphingobacteriia</taxon>
        <taxon>Sphingobacteriales</taxon>
        <taxon>Sphingobacteriaceae</taxon>
        <taxon>Mucilaginibacter</taxon>
    </lineage>
</organism>
<gene>
    <name evidence="2" type="ORF">C8P68_10464</name>
</gene>
<dbReference type="Gene3D" id="1.10.260.40">
    <property type="entry name" value="lambda repressor-like DNA-binding domains"/>
    <property type="match status" value="1"/>
</dbReference>
<dbReference type="InterPro" id="IPR001387">
    <property type="entry name" value="Cro/C1-type_HTH"/>
</dbReference>
<protein>
    <submittedName>
        <fullName evidence="2">Helix-turn-helix protein</fullName>
    </submittedName>
</protein>
<dbReference type="EMBL" id="QAOQ01000004">
    <property type="protein sequence ID" value="PTQ96579.1"/>
    <property type="molecule type" value="Genomic_DNA"/>
</dbReference>
<dbReference type="SUPFAM" id="SSF47413">
    <property type="entry name" value="lambda repressor-like DNA-binding domains"/>
    <property type="match status" value="1"/>
</dbReference>
<dbReference type="CDD" id="cd00093">
    <property type="entry name" value="HTH_XRE"/>
    <property type="match status" value="1"/>
</dbReference>
<evidence type="ECO:0000313" key="3">
    <source>
        <dbReference type="Proteomes" id="UP000244168"/>
    </source>
</evidence>
<dbReference type="OrthoDB" id="1122522at2"/>
<comment type="caution">
    <text evidence="2">The sequence shown here is derived from an EMBL/GenBank/DDBJ whole genome shotgun (WGS) entry which is preliminary data.</text>
</comment>
<proteinExistence type="predicted"/>
<dbReference type="SMART" id="SM00530">
    <property type="entry name" value="HTH_XRE"/>
    <property type="match status" value="1"/>
</dbReference>
<dbReference type="AlphaFoldDB" id="A0A2T5J993"/>
<name>A0A2T5J993_9SPHI</name>
<feature type="domain" description="HTH cro/C1-type" evidence="1">
    <location>
        <begin position="14"/>
        <end position="68"/>
    </location>
</feature>
<dbReference type="PROSITE" id="PS50943">
    <property type="entry name" value="HTH_CROC1"/>
    <property type="match status" value="1"/>
</dbReference>
<dbReference type="GO" id="GO:0003677">
    <property type="term" value="F:DNA binding"/>
    <property type="evidence" value="ECO:0007669"/>
    <property type="project" value="InterPro"/>
</dbReference>